<evidence type="ECO:0000313" key="2">
    <source>
        <dbReference type="EMBL" id="NHC37929.1"/>
    </source>
</evidence>
<keyword evidence="3" id="KW-1185">Reference proteome</keyword>
<dbReference type="InterPro" id="IPR021731">
    <property type="entry name" value="AMIN_dom"/>
</dbReference>
<organism evidence="2 3">
    <name type="scientific">Scytonema millei VB511283</name>
    <dbReference type="NCBI Taxonomy" id="1245923"/>
    <lineage>
        <taxon>Bacteria</taxon>
        <taxon>Bacillati</taxon>
        <taxon>Cyanobacteriota</taxon>
        <taxon>Cyanophyceae</taxon>
        <taxon>Nostocales</taxon>
        <taxon>Scytonemataceae</taxon>
        <taxon>Scytonema</taxon>
    </lineage>
</organism>
<name>A0A9X5EA31_9CYAN</name>
<dbReference type="OrthoDB" id="473897at2"/>
<dbReference type="Proteomes" id="UP000031532">
    <property type="component" value="Unassembled WGS sequence"/>
</dbReference>
<gene>
    <name evidence="2" type="ORF">QH73_0025445</name>
</gene>
<accession>A0A9X5EA31</accession>
<proteinExistence type="predicted"/>
<comment type="caution">
    <text evidence="2">The sequence shown here is derived from an EMBL/GenBank/DDBJ whole genome shotgun (WGS) entry which is preliminary data.</text>
</comment>
<evidence type="ECO:0000313" key="3">
    <source>
        <dbReference type="Proteomes" id="UP000031532"/>
    </source>
</evidence>
<dbReference type="AlphaFoldDB" id="A0A9X5EA31"/>
<dbReference type="Pfam" id="PF11741">
    <property type="entry name" value="AMIN"/>
    <property type="match status" value="1"/>
</dbReference>
<sequence>MAQQTSSQVTAVQLQQTDKGLEVILETPDGKSLQVFPSSFGKTFVANIPNAQLAEGKTFRQENPSSGIASIAVTQQGTNSIRVTVTGTRDLPKVDVGRGDAAGFANALLP</sequence>
<dbReference type="EMBL" id="JTJC03000013">
    <property type="protein sequence ID" value="NHC37929.1"/>
    <property type="molecule type" value="Genomic_DNA"/>
</dbReference>
<protein>
    <submittedName>
        <fullName evidence="2">AMIN domain-containing protein</fullName>
    </submittedName>
</protein>
<evidence type="ECO:0000259" key="1">
    <source>
        <dbReference type="Pfam" id="PF11741"/>
    </source>
</evidence>
<feature type="domain" description="AMIN" evidence="1">
    <location>
        <begin position="12"/>
        <end position="89"/>
    </location>
</feature>
<reference evidence="2 3" key="1">
    <citation type="journal article" date="2015" name="Genome Announc.">
        <title>Draft Genome Sequence of the Terrestrial Cyanobacterium Scytonema millei VB511283, Isolated from Eastern India.</title>
        <authorList>
            <person name="Sen D."/>
            <person name="Chandrababunaidu M.M."/>
            <person name="Singh D."/>
            <person name="Sanghi N."/>
            <person name="Ghorai A."/>
            <person name="Mishra G.P."/>
            <person name="Madduluri M."/>
            <person name="Adhikary S.P."/>
            <person name="Tripathy S."/>
        </authorList>
    </citation>
    <scope>NUCLEOTIDE SEQUENCE [LARGE SCALE GENOMIC DNA]</scope>
    <source>
        <strain evidence="2 3">VB511283</strain>
    </source>
</reference>